<dbReference type="EMBL" id="AFBR01000068">
    <property type="protein sequence ID" value="EGG52307.1"/>
    <property type="molecule type" value="Genomic_DNA"/>
</dbReference>
<dbReference type="eggNOG" id="ENOG50337NW">
    <property type="taxonomic scope" value="Bacteria"/>
</dbReference>
<dbReference type="RefSeq" id="WP_008628341.1">
    <property type="nucleotide sequence ID" value="NZ_GL883867.1"/>
</dbReference>
<keyword evidence="2" id="KW-1185">Reference proteome</keyword>
<evidence type="ECO:0000313" key="1">
    <source>
        <dbReference type="EMBL" id="EGG52307.1"/>
    </source>
</evidence>
<gene>
    <name evidence="1" type="ORF">HMPREF9442_02419</name>
</gene>
<protein>
    <submittedName>
        <fullName evidence="1">Conserved domain protein</fullName>
    </submittedName>
</protein>
<name>F3QW38_9BACT</name>
<evidence type="ECO:0000313" key="2">
    <source>
        <dbReference type="Proteomes" id="UP000005546"/>
    </source>
</evidence>
<dbReference type="HOGENOM" id="CLU_794205_0_0_10"/>
<proteinExistence type="predicted"/>
<dbReference type="AlphaFoldDB" id="F3QW38"/>
<reference evidence="1 2" key="1">
    <citation type="submission" date="2011-02" db="EMBL/GenBank/DDBJ databases">
        <authorList>
            <person name="Weinstock G."/>
            <person name="Sodergren E."/>
            <person name="Clifton S."/>
            <person name="Fulton L."/>
            <person name="Fulton B."/>
            <person name="Courtney L."/>
            <person name="Fronick C."/>
            <person name="Harrison M."/>
            <person name="Strong C."/>
            <person name="Farmer C."/>
            <person name="Delahaunty K."/>
            <person name="Markovic C."/>
            <person name="Hall O."/>
            <person name="Minx P."/>
            <person name="Tomlinson C."/>
            <person name="Mitreva M."/>
            <person name="Hou S."/>
            <person name="Chen J."/>
            <person name="Wollam A."/>
            <person name="Pepin K.H."/>
            <person name="Johnson M."/>
            <person name="Bhonagiri V."/>
            <person name="Zhang X."/>
            <person name="Suruliraj S."/>
            <person name="Warren W."/>
            <person name="Chinwalla A."/>
            <person name="Mardis E.R."/>
            <person name="Wilson R.K."/>
        </authorList>
    </citation>
    <scope>NUCLEOTIDE SEQUENCE [LARGE SCALE GENOMIC DNA]</scope>
    <source>
        <strain evidence="1 2">YIT 11841</strain>
    </source>
</reference>
<sequence length="349" mass="40965">MKHLFIVHSHITYLMSLAIVRYLNIKNDDVRILSYNHLFHPQIMPIQIFYLSLNENVAVKFKYWNYARYIDRTISSVTDDEDYALYINYPHYKYLFMTNNHCKKINFIEEGMDNYKENSLSSYTIFDPNKNFRPTFLSRLKYGVESFKSIIRGKRNALIDLLPATSSCYNLIPDISYYCFSEFAFPGISTQKHVLDIKNVKSFYSNFSNSICEMKNGLCFWIGDNVVKCSNITEQEYGIAIRNGLEFFLKKHPFDKIYLKFHGGESELSRSLTIKACEKLNIEYEIIHDGISIELILMNLEHCTLIGLTSSLLFYGSLLGHVSYSINRYLSQWHHLSAQNVYWEHVTML</sequence>
<organism evidence="1 2">
    <name type="scientific">Paraprevotella xylaniphila YIT 11841</name>
    <dbReference type="NCBI Taxonomy" id="762982"/>
    <lineage>
        <taxon>Bacteria</taxon>
        <taxon>Pseudomonadati</taxon>
        <taxon>Bacteroidota</taxon>
        <taxon>Bacteroidia</taxon>
        <taxon>Bacteroidales</taxon>
        <taxon>Prevotellaceae</taxon>
        <taxon>Paraprevotella</taxon>
    </lineage>
</organism>
<dbReference type="OrthoDB" id="1100979at2"/>
<comment type="caution">
    <text evidence="1">The sequence shown here is derived from an EMBL/GenBank/DDBJ whole genome shotgun (WGS) entry which is preliminary data.</text>
</comment>
<accession>F3QW38</accession>
<dbReference type="Proteomes" id="UP000005546">
    <property type="component" value="Unassembled WGS sequence"/>
</dbReference>
<dbReference type="STRING" id="762982.HMPREF9442_02419"/>